<dbReference type="EMBL" id="CP071869">
    <property type="protein sequence ID" value="QTE22669.1"/>
    <property type="molecule type" value="Genomic_DNA"/>
</dbReference>
<dbReference type="KEGG" id="pcea:J3359_18065"/>
<name>A0A975CNN7_9FLAO</name>
<protein>
    <submittedName>
        <fullName evidence="1">Uncharacterized protein</fullName>
    </submittedName>
</protein>
<gene>
    <name evidence="1" type="ORF">J3359_18065</name>
</gene>
<dbReference type="AlphaFoldDB" id="A0A975CNN7"/>
<keyword evidence="2" id="KW-1185">Reference proteome</keyword>
<accession>A0A975CNN7</accession>
<proteinExistence type="predicted"/>
<organism evidence="1 2">
    <name type="scientific">Polaribacter cellanae</name>
    <dbReference type="NCBI Taxonomy" id="2818493"/>
    <lineage>
        <taxon>Bacteria</taxon>
        <taxon>Pseudomonadati</taxon>
        <taxon>Bacteroidota</taxon>
        <taxon>Flavobacteriia</taxon>
        <taxon>Flavobacteriales</taxon>
        <taxon>Flavobacteriaceae</taxon>
    </lineage>
</organism>
<dbReference type="Proteomes" id="UP000663920">
    <property type="component" value="Chromosome"/>
</dbReference>
<sequence>MLRELFTNLFETLKTEKENDSVKKNGCFNFFIDKILEEKYHKINIVSTKTLTNYYNKYVESRKNNAGEPNNELKNIIAKYLGFKDYSDFENSCKKQQAPLTNNNPREEIIISKREVRSKKLSKENSNKKYKSKLIIISILALFPVSYFIYNHTTKNCIIWQENHFETSSCKNNNAIDNTIYKIDIDEFKKMEVDSDSQFFKNGDPLIWYGRSTTGKMEFFNQRGIHPETLRELDPITEYIINKYIFKEDEKTIQN</sequence>
<evidence type="ECO:0000313" key="2">
    <source>
        <dbReference type="Proteomes" id="UP000663920"/>
    </source>
</evidence>
<dbReference type="RefSeq" id="WP_208078570.1">
    <property type="nucleotide sequence ID" value="NZ_CP071869.1"/>
</dbReference>
<reference evidence="1 2" key="1">
    <citation type="submission" date="2021-03" db="EMBL/GenBank/DDBJ databases">
        <title>Complete genome of Polaribacter_sp.SM13.</title>
        <authorList>
            <person name="Jeong S.W."/>
            <person name="Bae J.W."/>
        </authorList>
    </citation>
    <scope>NUCLEOTIDE SEQUENCE [LARGE SCALE GENOMIC DNA]</scope>
    <source>
        <strain evidence="1 2">SM13</strain>
    </source>
</reference>
<evidence type="ECO:0000313" key="1">
    <source>
        <dbReference type="EMBL" id="QTE22669.1"/>
    </source>
</evidence>